<gene>
    <name evidence="2" type="ORF">OE88DRAFT_1667596</name>
</gene>
<evidence type="ECO:0000313" key="2">
    <source>
        <dbReference type="EMBL" id="TFK46557.1"/>
    </source>
</evidence>
<feature type="region of interest" description="Disordered" evidence="1">
    <location>
        <begin position="1"/>
        <end position="24"/>
    </location>
</feature>
<proteinExistence type="predicted"/>
<reference evidence="2 3" key="1">
    <citation type="journal article" date="2019" name="Nat. Ecol. Evol.">
        <title>Megaphylogeny resolves global patterns of mushroom evolution.</title>
        <authorList>
            <person name="Varga T."/>
            <person name="Krizsan K."/>
            <person name="Foldi C."/>
            <person name="Dima B."/>
            <person name="Sanchez-Garcia M."/>
            <person name="Sanchez-Ramirez S."/>
            <person name="Szollosi G.J."/>
            <person name="Szarkandi J.G."/>
            <person name="Papp V."/>
            <person name="Albert L."/>
            <person name="Andreopoulos W."/>
            <person name="Angelini C."/>
            <person name="Antonin V."/>
            <person name="Barry K.W."/>
            <person name="Bougher N.L."/>
            <person name="Buchanan P."/>
            <person name="Buyck B."/>
            <person name="Bense V."/>
            <person name="Catcheside P."/>
            <person name="Chovatia M."/>
            <person name="Cooper J."/>
            <person name="Damon W."/>
            <person name="Desjardin D."/>
            <person name="Finy P."/>
            <person name="Geml J."/>
            <person name="Haridas S."/>
            <person name="Hughes K."/>
            <person name="Justo A."/>
            <person name="Karasinski D."/>
            <person name="Kautmanova I."/>
            <person name="Kiss B."/>
            <person name="Kocsube S."/>
            <person name="Kotiranta H."/>
            <person name="LaButti K.M."/>
            <person name="Lechner B.E."/>
            <person name="Liimatainen K."/>
            <person name="Lipzen A."/>
            <person name="Lukacs Z."/>
            <person name="Mihaltcheva S."/>
            <person name="Morgado L.N."/>
            <person name="Niskanen T."/>
            <person name="Noordeloos M.E."/>
            <person name="Ohm R.A."/>
            <person name="Ortiz-Santana B."/>
            <person name="Ovrebo C."/>
            <person name="Racz N."/>
            <person name="Riley R."/>
            <person name="Savchenko A."/>
            <person name="Shiryaev A."/>
            <person name="Soop K."/>
            <person name="Spirin V."/>
            <person name="Szebenyi C."/>
            <person name="Tomsovsky M."/>
            <person name="Tulloss R.E."/>
            <person name="Uehling J."/>
            <person name="Grigoriev I.V."/>
            <person name="Vagvolgyi C."/>
            <person name="Papp T."/>
            <person name="Martin F.M."/>
            <person name="Miettinen O."/>
            <person name="Hibbett D.S."/>
            <person name="Nagy L.G."/>
        </authorList>
    </citation>
    <scope>NUCLEOTIDE SEQUENCE [LARGE SCALE GENOMIC DNA]</scope>
    <source>
        <strain evidence="2 3">OMC1185</strain>
    </source>
</reference>
<name>A0A5C3MNV5_9AGAM</name>
<sequence length="73" mass="8188">SAAVRRRARRTPRRPYCNGPTMVGESPTFSDAHHQIRWRPVFFASQSPGTLPFSESVHSVLDQLCSSIEFAEA</sequence>
<dbReference type="Proteomes" id="UP000305948">
    <property type="component" value="Unassembled WGS sequence"/>
</dbReference>
<accession>A0A5C3MNV5</accession>
<feature type="non-terminal residue" evidence="2">
    <location>
        <position position="73"/>
    </location>
</feature>
<dbReference type="EMBL" id="ML213529">
    <property type="protein sequence ID" value="TFK46557.1"/>
    <property type="molecule type" value="Genomic_DNA"/>
</dbReference>
<protein>
    <submittedName>
        <fullName evidence="2">Uncharacterized protein</fullName>
    </submittedName>
</protein>
<feature type="compositionally biased region" description="Basic residues" evidence="1">
    <location>
        <begin position="1"/>
        <end position="13"/>
    </location>
</feature>
<keyword evidence="3" id="KW-1185">Reference proteome</keyword>
<evidence type="ECO:0000313" key="3">
    <source>
        <dbReference type="Proteomes" id="UP000305948"/>
    </source>
</evidence>
<feature type="non-terminal residue" evidence="2">
    <location>
        <position position="1"/>
    </location>
</feature>
<dbReference type="AlphaFoldDB" id="A0A5C3MNV5"/>
<organism evidence="2 3">
    <name type="scientific">Heliocybe sulcata</name>
    <dbReference type="NCBI Taxonomy" id="5364"/>
    <lineage>
        <taxon>Eukaryota</taxon>
        <taxon>Fungi</taxon>
        <taxon>Dikarya</taxon>
        <taxon>Basidiomycota</taxon>
        <taxon>Agaricomycotina</taxon>
        <taxon>Agaricomycetes</taxon>
        <taxon>Gloeophyllales</taxon>
        <taxon>Gloeophyllaceae</taxon>
        <taxon>Heliocybe</taxon>
    </lineage>
</organism>
<evidence type="ECO:0000256" key="1">
    <source>
        <dbReference type="SAM" id="MobiDB-lite"/>
    </source>
</evidence>